<gene>
    <name evidence="4" type="ORF">GC106_82270</name>
</gene>
<dbReference type="InterPro" id="IPR010610">
    <property type="entry name" value="EryCIII-like_C"/>
</dbReference>
<dbReference type="PROSITE" id="PS00221">
    <property type="entry name" value="MIP"/>
    <property type="match status" value="1"/>
</dbReference>
<dbReference type="EMBL" id="JAAATY010000048">
    <property type="protein sequence ID" value="NRN70952.1"/>
    <property type="molecule type" value="Genomic_DNA"/>
</dbReference>
<dbReference type="NCBIfam" id="TIGR01426">
    <property type="entry name" value="MGT"/>
    <property type="match status" value="1"/>
</dbReference>
<accession>A0ABX2FJA2</accession>
<dbReference type="CDD" id="cd03784">
    <property type="entry name" value="GT1_Gtf-like"/>
    <property type="match status" value="1"/>
</dbReference>
<proteinExistence type="inferred from homology"/>
<comment type="caution">
    <text evidence="4">The sequence shown here is derived from an EMBL/GenBank/DDBJ whole genome shotgun (WGS) entry which is preliminary data.</text>
</comment>
<dbReference type="RefSeq" id="WP_173142122.1">
    <property type="nucleotide sequence ID" value="NZ_CBCSGW010000025.1"/>
</dbReference>
<evidence type="ECO:0000256" key="1">
    <source>
        <dbReference type="ARBA" id="ARBA00009995"/>
    </source>
</evidence>
<evidence type="ECO:0000256" key="2">
    <source>
        <dbReference type="ARBA" id="ARBA00022679"/>
    </source>
</evidence>
<dbReference type="InterPro" id="IPR022357">
    <property type="entry name" value="MIP_CS"/>
</dbReference>
<dbReference type="InterPro" id="IPR002213">
    <property type="entry name" value="UDP_glucos_trans"/>
</dbReference>
<reference evidence="4 5" key="1">
    <citation type="submission" date="2020-01" db="EMBL/GenBank/DDBJ databases">
        <title>Kibdelosporangium persica a novel Actinomycetes from a hot desert in Iran.</title>
        <authorList>
            <person name="Safaei N."/>
            <person name="Zaburannyi N."/>
            <person name="Mueller R."/>
            <person name="Wink J."/>
        </authorList>
    </citation>
    <scope>NUCLEOTIDE SEQUENCE [LARGE SCALE GENOMIC DNA]</scope>
    <source>
        <strain evidence="4 5">4NS15</strain>
    </source>
</reference>
<organism evidence="4 5">
    <name type="scientific">Kibdelosporangium persicum</name>
    <dbReference type="NCBI Taxonomy" id="2698649"/>
    <lineage>
        <taxon>Bacteria</taxon>
        <taxon>Bacillati</taxon>
        <taxon>Actinomycetota</taxon>
        <taxon>Actinomycetes</taxon>
        <taxon>Pseudonocardiales</taxon>
        <taxon>Pseudonocardiaceae</taxon>
        <taxon>Kibdelosporangium</taxon>
    </lineage>
</organism>
<evidence type="ECO:0000313" key="4">
    <source>
        <dbReference type="EMBL" id="NRN70952.1"/>
    </source>
</evidence>
<dbReference type="InterPro" id="IPR006326">
    <property type="entry name" value="UDPGT_MGT-like"/>
</dbReference>
<comment type="similarity">
    <text evidence="1">Belongs to the UDP-glycosyltransferase family.</text>
</comment>
<dbReference type="Pfam" id="PF06722">
    <property type="entry name" value="EryCIII-like_C"/>
    <property type="match status" value="1"/>
</dbReference>
<keyword evidence="2" id="KW-0808">Transferase</keyword>
<dbReference type="Gene3D" id="3.40.50.2000">
    <property type="entry name" value="Glycogen Phosphorylase B"/>
    <property type="match status" value="2"/>
</dbReference>
<protein>
    <submittedName>
        <fullName evidence="4">Demethyllactenocin mycarosyltransferase</fullName>
    </submittedName>
</protein>
<dbReference type="SUPFAM" id="SSF53756">
    <property type="entry name" value="UDP-Glycosyltransferase/glycogen phosphorylase"/>
    <property type="match status" value="1"/>
</dbReference>
<dbReference type="PANTHER" id="PTHR48050:SF13">
    <property type="entry name" value="STEROL 3-BETA-GLUCOSYLTRANSFERASE UGT80A2"/>
    <property type="match status" value="1"/>
</dbReference>
<sequence>MAHIAVVSAPYSGHLNPSLSLAAQLVRRGHEVTFPAPERFTDQVRRAGADPVEYRSPLAEMALEHHDDLSIMMPCLLGEAKAVHAALRGHLADRLPDCVLFDVLAWGGLMFAAEHGITEVQTSPIFASNEVFSLESRYGTAAGDPAALQTFHDDLMSFVTGLGIPDVVRGMFEGVERNIVFIPREFQYSGETFDDRHVFVGPCFLDEPDTFEVRDTRAPVIVSMGTTHTRGTEFFRRCLSAAAILPSSVVIITGDGVDRGELGEIPRDVEVHTRVPSQRAALAGARAFVMHGGMNSVMEALDQRVPMVVIPQRPEQAANADRIVELGLGVKLGTSCTADELARAVQSVCADPGIHARLGRMHRALRAAGGPDRAARQVEAWLKA</sequence>
<evidence type="ECO:0000313" key="5">
    <source>
        <dbReference type="Proteomes" id="UP000763557"/>
    </source>
</evidence>
<dbReference type="InterPro" id="IPR050426">
    <property type="entry name" value="Glycosyltransferase_28"/>
</dbReference>
<feature type="domain" description="Erythromycin biosynthesis protein CIII-like C-terminal" evidence="3">
    <location>
        <begin position="250"/>
        <end position="378"/>
    </location>
</feature>
<dbReference type="Proteomes" id="UP000763557">
    <property type="component" value="Unassembled WGS sequence"/>
</dbReference>
<evidence type="ECO:0000259" key="3">
    <source>
        <dbReference type="Pfam" id="PF06722"/>
    </source>
</evidence>
<keyword evidence="5" id="KW-1185">Reference proteome</keyword>
<dbReference type="PANTHER" id="PTHR48050">
    <property type="entry name" value="STEROL 3-BETA-GLUCOSYLTRANSFERASE"/>
    <property type="match status" value="1"/>
</dbReference>
<name>A0ABX2FJA2_9PSEU</name>